<dbReference type="Proteomes" id="UP000078541">
    <property type="component" value="Unassembled WGS sequence"/>
</dbReference>
<name>A0A195FHN9_9HYME</name>
<proteinExistence type="predicted"/>
<evidence type="ECO:0000313" key="2">
    <source>
        <dbReference type="Proteomes" id="UP000078541"/>
    </source>
</evidence>
<dbReference type="EMBL" id="KQ981523">
    <property type="protein sequence ID" value="KYN40210.1"/>
    <property type="molecule type" value="Genomic_DNA"/>
</dbReference>
<protein>
    <submittedName>
        <fullName evidence="1">Uncharacterized protein</fullName>
    </submittedName>
</protein>
<reference evidence="1 2" key="1">
    <citation type="submission" date="2016-03" db="EMBL/GenBank/DDBJ databases">
        <title>Trachymyrmex septentrionalis WGS genome.</title>
        <authorList>
            <person name="Nygaard S."/>
            <person name="Hu H."/>
            <person name="Boomsma J."/>
            <person name="Zhang G."/>
        </authorList>
    </citation>
    <scope>NUCLEOTIDE SEQUENCE [LARGE SCALE GENOMIC DNA]</scope>
    <source>
        <strain evidence="1">Tsep2-gDNA-1</strain>
        <tissue evidence="1">Whole body</tissue>
    </source>
</reference>
<gene>
    <name evidence="1" type="ORF">ALC56_05155</name>
</gene>
<organism evidence="1 2">
    <name type="scientific">Trachymyrmex septentrionalis</name>
    <dbReference type="NCBI Taxonomy" id="34720"/>
    <lineage>
        <taxon>Eukaryota</taxon>
        <taxon>Metazoa</taxon>
        <taxon>Ecdysozoa</taxon>
        <taxon>Arthropoda</taxon>
        <taxon>Hexapoda</taxon>
        <taxon>Insecta</taxon>
        <taxon>Pterygota</taxon>
        <taxon>Neoptera</taxon>
        <taxon>Endopterygota</taxon>
        <taxon>Hymenoptera</taxon>
        <taxon>Apocrita</taxon>
        <taxon>Aculeata</taxon>
        <taxon>Formicoidea</taxon>
        <taxon>Formicidae</taxon>
        <taxon>Myrmicinae</taxon>
        <taxon>Trachymyrmex</taxon>
    </lineage>
</organism>
<accession>A0A195FHN9</accession>
<keyword evidence="2" id="KW-1185">Reference proteome</keyword>
<feature type="non-terminal residue" evidence="1">
    <location>
        <position position="1"/>
    </location>
</feature>
<evidence type="ECO:0000313" key="1">
    <source>
        <dbReference type="EMBL" id="KYN40210.1"/>
    </source>
</evidence>
<dbReference type="AlphaFoldDB" id="A0A195FHN9"/>
<sequence length="145" mass="16477">KNLLSSKNCLSDPNVHLTLRYRQHEDLKHPTKEKTKIRKSCDSDCSAFEASCTAPSTTDWSMGMRVAPCAVNSGSNRLWTDCRHLVMKRHTWPVTRIQNSRCACGDLKNDLEAQSVDYQTNFVRLFLKKGRAISPSIDIVENHNV</sequence>